<dbReference type="InterPro" id="IPR019442">
    <property type="entry name" value="THADA/TRM732_DUF2428"/>
</dbReference>
<organism evidence="14 15">
    <name type="scientific">Tilletiopsis washingtonensis</name>
    <dbReference type="NCBI Taxonomy" id="58919"/>
    <lineage>
        <taxon>Eukaryota</taxon>
        <taxon>Fungi</taxon>
        <taxon>Dikarya</taxon>
        <taxon>Basidiomycota</taxon>
        <taxon>Ustilaginomycotina</taxon>
        <taxon>Exobasidiomycetes</taxon>
        <taxon>Entylomatales</taxon>
        <taxon>Entylomatales incertae sedis</taxon>
        <taxon>Tilletiopsis</taxon>
    </lineage>
</organism>
<feature type="domain" description="tRNA (32-2'-O)-methyltransferase regulator THADA-like TPR repeats region" evidence="12">
    <location>
        <begin position="202"/>
        <end position="487"/>
    </location>
</feature>
<dbReference type="InterPro" id="IPR016024">
    <property type="entry name" value="ARM-type_fold"/>
</dbReference>
<dbReference type="FunFam" id="3.40.50.2000:FF:000026">
    <property type="entry name" value="Phosphatidylinositol N-acetylglucosaminyltransferase subunit A"/>
    <property type="match status" value="1"/>
</dbReference>
<evidence type="ECO:0000256" key="5">
    <source>
        <dbReference type="ARBA" id="ARBA00022676"/>
    </source>
</evidence>
<dbReference type="GO" id="GO:0000506">
    <property type="term" value="C:glycosylphosphatidylinositol-N-acetylglucosaminyltransferase (GPI-GnT) complex"/>
    <property type="evidence" value="ECO:0007669"/>
    <property type="project" value="InterPro"/>
</dbReference>
<evidence type="ECO:0000259" key="13">
    <source>
        <dbReference type="Pfam" id="PF25151"/>
    </source>
</evidence>
<proteinExistence type="predicted"/>
<dbReference type="InterPro" id="IPR039507">
    <property type="entry name" value="PIG-A/GPI3"/>
</dbReference>
<comment type="pathway">
    <text evidence="2">Glycolipid biosynthesis; glycosylphosphatidylinositol-anchor biosynthesis.</text>
</comment>
<dbReference type="GO" id="GO:0006506">
    <property type="term" value="P:GPI anchor biosynthetic process"/>
    <property type="evidence" value="ECO:0007669"/>
    <property type="project" value="UniProtKB-UniPathway"/>
</dbReference>
<dbReference type="CDD" id="cd03796">
    <property type="entry name" value="GT4_PIG-A-like"/>
    <property type="match status" value="1"/>
</dbReference>
<dbReference type="STRING" id="58919.A0A316Z8P5"/>
<feature type="domain" description="DUF2428" evidence="11">
    <location>
        <begin position="624"/>
        <end position="882"/>
    </location>
</feature>
<dbReference type="SUPFAM" id="SSF53756">
    <property type="entry name" value="UDP-Glycosyltransferase/glycogen phosphorylase"/>
    <property type="match status" value="1"/>
</dbReference>
<protein>
    <recommendedName>
        <fullName evidence="8">Phosphatidylinositol N-acetylglucosaminyltransferase GPI3 subunit</fullName>
        <ecNumber evidence="3">2.4.1.198</ecNumber>
    </recommendedName>
    <alternativeName>
        <fullName evidence="7">GlcNAc-PI synthesis protein</fullName>
    </alternativeName>
</protein>
<evidence type="ECO:0000259" key="12">
    <source>
        <dbReference type="Pfam" id="PF25150"/>
    </source>
</evidence>
<dbReference type="SUPFAM" id="SSF48371">
    <property type="entry name" value="ARM repeat"/>
    <property type="match status" value="1"/>
</dbReference>
<feature type="domain" description="tRNA (32-2'-O)-methyltransferase regulator THADA-like C-terminal TPR repeats region" evidence="13">
    <location>
        <begin position="885"/>
        <end position="1041"/>
    </location>
</feature>
<dbReference type="GO" id="GO:0017176">
    <property type="term" value="F:phosphatidylinositol N-acetylglucosaminyltransferase activity"/>
    <property type="evidence" value="ECO:0007669"/>
    <property type="project" value="UniProtKB-EC"/>
</dbReference>
<name>A0A316Z8P5_9BASI</name>
<feature type="domain" description="Glycosyl transferase family 1" evidence="9">
    <location>
        <begin position="1762"/>
        <end position="1902"/>
    </location>
</feature>
<dbReference type="Pfam" id="PF00534">
    <property type="entry name" value="Glycos_transf_1"/>
    <property type="match status" value="1"/>
</dbReference>
<sequence>MVPVADGSASAAPSGSPAALAEALALASASEDGQSAALQALNVWAAAACKQHASTAQLEDVGMDAAAQAAVLPVLWQGFISPRRADNKSAAALLQSLVSLVTARTSLLLPRLLETAVENIGLKASVLVAEQLLQADPSLVLQVDAGMLPRLLQGSDNGNGSAVRRSKLLSMTLSAHALLIGCELDRSRSPASEPLTSGERRWVDIWASLLAAALTSASAQKRTQLGLCHVAAVVELAPWAMPALLDAVAGQGNTEAALNASLVVLRASGRHIEVVEDETGQDIDEPAQDAPTRLRVPASLLCACAEALSAETSLLAFTLVIDSGRSATPFSSADLRVVQAYFEASFSITLPAARMELKSHIVRFVARLRSSCYAAQRDQTIIERVPPIERTRAETARLRICIQTLQSANDFLQWLTRRSSRAVYPGAPYYTCAIGLSHLAALIALDSSLRESTVPSDPQAYCFPLGLATPQLVRRLLSCADHSYTSVQAEGLALLRKLPRPLAGLESYAAAEAAILGKGQSLTLAAREGESAASAALSCLFMDLYIKSPAPTSAGPSLTAHAFVAQHLEALNEHVSAAEAGEDALLTAARERPLHGSLVTLQALFRSLGVESPDASELEQTRALYQRAVAVIDRIWTVTRVVLALSAPEGSQGPRRDHEAARALAVTGEHDDADDNDAAAGLGPTHQVLLSYAWRGMKEAAALLTLLVQLGLQGDAAASRLLWPRAELEAIGARFSEWMTLVRHRGAFSTIAPAYGQAASAILRCRSREEVADLPRAWLDRFLAAVEDPAAALSTTRRSAGIGATVVSLLAAFPRSSDVVAQTVARLVALASDSSATSPERSIHALNILRACVDDRDLATPLQSHIGPLLELVVPRFSSPLWGIRNASMMLFSSLAVRALPGSGTNRDDSSARRPFVEFFARFPSLLPALVQQLDALSSEQAQLDTTDGQSALFAVLLLLSRLQVDDTAPAAASAVAPDPLVPLVERCLTSRTWKLREVAARALSSLTAPGRCVSVAHGLLSSCSRRDQNGAHGKLLAAERLVSLSPAGNSAELEALSAALQAAEASWLHDNRCAATQAGFLALCAAVSRAQDGRASSAAALVDQNARTLLQREHAAQDLTRGDHAATPALLAQCAQLQVPRASAATVAQLLAHPVAEVRFAVLDSLYTAGAEAPGPETTSALLACLLNPEEAEWVATAAARALARGPELVALQDKGLQDICDRMLDVISSTPSMPLQAALLPVYAAVVASLAGSVSFEATRHLDVCCGQVAAWSEAEQPLHLRFAALQALHALRGRLFPKADQAESDPLPSRLFAARLACITLLTDDDEELRESAAELAGATIGANVAALSAADKQHGSIQVVRAMAMRASVCSQASTDRAWDYMSSTCTGTDAARWSACVRGLLLRDDAAFELDMTACFSTASALFAEEAANQYKQPQQDLLRCAREVSRRKLRLTDGQGDAAGLIQRHCHALHRFADQLGLDGDGPLRPHSSAQVFVLATRLVLITQALALEQPRDSNAELTESVGLAQRLAARLDLELGALGAFDLASAVAPPAASAAESSPKQRYRIAMISDFFFPNVGGVEGHMYALSQQLIARGHKVIVITHAYAPDRTGVRYLPSGLKVYHVPFEVIARQDTLPQFFGLFPQLRSILVRERIDIVHGHQALSSMAHEGILHARTMGLRAVFTDHSLFGFADAASILTNKLLRFVLSDVDGVCCVSHVGKENTTLRAALDPRKVYVIPNAVVPAQFRPDPAAASPDRLTIVVLSRLMYRKGIDLLIATIPRICERHPDVHFVIGGDGPKRVELEQMREKHLLHQRVELCGAIRQGDARDHLVRGQMFLNTSLTEAFGMSLIEAASAGLLVVSTRVGGVPEVLPPWMCLLAAPDEDDVVRATEQAIARVRAGQHEPWQYHAAVKDMYSWSDVAARTERMYDAAMARPVPDSVERLSRYYAGGPVAGKVFCIIVAVDMLFLYLLEWLSPTASIDCVPDALDDDGEAA</sequence>
<dbReference type="InterPro" id="IPR056842">
    <property type="entry name" value="THADA-like_TPR_C"/>
</dbReference>
<evidence type="ECO:0000313" key="15">
    <source>
        <dbReference type="Proteomes" id="UP000245946"/>
    </source>
</evidence>
<dbReference type="EC" id="2.4.1.198" evidence="3"/>
<dbReference type="Pfam" id="PF25151">
    <property type="entry name" value="TPR_Trm732_C"/>
    <property type="match status" value="1"/>
</dbReference>
<feature type="domain" description="PIGA GPI anchor biosynthesis" evidence="10">
    <location>
        <begin position="1609"/>
        <end position="1699"/>
    </location>
</feature>
<dbReference type="Pfam" id="PF08288">
    <property type="entry name" value="PIGA"/>
    <property type="match status" value="1"/>
</dbReference>
<evidence type="ECO:0000256" key="8">
    <source>
        <dbReference type="ARBA" id="ARBA00068617"/>
    </source>
</evidence>
<keyword evidence="5" id="KW-0328">Glycosyltransferase</keyword>
<dbReference type="InterPro" id="IPR001296">
    <property type="entry name" value="Glyco_trans_1"/>
</dbReference>
<evidence type="ECO:0000256" key="6">
    <source>
        <dbReference type="ARBA" id="ARBA00022679"/>
    </source>
</evidence>
<evidence type="ECO:0000256" key="7">
    <source>
        <dbReference type="ARBA" id="ARBA00032160"/>
    </source>
</evidence>
<dbReference type="UniPathway" id="UPA00196"/>
<comment type="function">
    <text evidence="1">Catalytic subunit in the complex catalyzing the transfer of N-acetylglucosamine from UDP-N-acetylglucosamine to phosphatidylinositol, the first step of GPI biosynthesis.</text>
</comment>
<keyword evidence="15" id="KW-1185">Reference proteome</keyword>
<dbReference type="Proteomes" id="UP000245946">
    <property type="component" value="Unassembled WGS sequence"/>
</dbReference>
<evidence type="ECO:0000256" key="3">
    <source>
        <dbReference type="ARBA" id="ARBA00012420"/>
    </source>
</evidence>
<dbReference type="InterPro" id="IPR013234">
    <property type="entry name" value="PIGA_GPI_anchor_biosynthesis"/>
</dbReference>
<reference evidence="14 15" key="1">
    <citation type="journal article" date="2018" name="Mol. Biol. Evol.">
        <title>Broad Genomic Sampling Reveals a Smut Pathogenic Ancestry of the Fungal Clade Ustilaginomycotina.</title>
        <authorList>
            <person name="Kijpornyongpan T."/>
            <person name="Mondo S.J."/>
            <person name="Barry K."/>
            <person name="Sandor L."/>
            <person name="Lee J."/>
            <person name="Lipzen A."/>
            <person name="Pangilinan J."/>
            <person name="LaButti K."/>
            <person name="Hainaut M."/>
            <person name="Henrissat B."/>
            <person name="Grigoriev I.V."/>
            <person name="Spatafora J.W."/>
            <person name="Aime M.C."/>
        </authorList>
    </citation>
    <scope>NUCLEOTIDE SEQUENCE [LARGE SCALE GENOMIC DNA]</scope>
    <source>
        <strain evidence="14 15">MCA 4186</strain>
    </source>
</reference>
<dbReference type="GeneID" id="37268496"/>
<gene>
    <name evidence="14" type="ORF">FA09DRAFT_319699</name>
</gene>
<evidence type="ECO:0000313" key="14">
    <source>
        <dbReference type="EMBL" id="PWN97358.1"/>
    </source>
</evidence>
<dbReference type="EMBL" id="KZ819295">
    <property type="protein sequence ID" value="PWN97358.1"/>
    <property type="molecule type" value="Genomic_DNA"/>
</dbReference>
<dbReference type="Pfam" id="PF25150">
    <property type="entry name" value="TPR_Trm732"/>
    <property type="match status" value="1"/>
</dbReference>
<evidence type="ECO:0000256" key="2">
    <source>
        <dbReference type="ARBA" id="ARBA00004687"/>
    </source>
</evidence>
<evidence type="ECO:0000256" key="1">
    <source>
        <dbReference type="ARBA" id="ARBA00003265"/>
    </source>
</evidence>
<dbReference type="OrthoDB" id="734129at2759"/>
<dbReference type="RefSeq" id="XP_025597637.1">
    <property type="nucleotide sequence ID" value="XM_025740952.1"/>
</dbReference>
<dbReference type="PANTHER" id="PTHR45871:SF1">
    <property type="entry name" value="PHOSPHATIDYLINOSITOL N-ACETYLGLUCOSAMINYLTRANSFERASE SUBUNIT A"/>
    <property type="match status" value="1"/>
</dbReference>
<dbReference type="PANTHER" id="PTHR45871">
    <property type="entry name" value="N-ACETYLGLUCOSAMINYL-PHOSPHATIDYLINOSITOL BIOSYNTHETIC PROTEIN"/>
    <property type="match status" value="1"/>
</dbReference>
<dbReference type="InterPro" id="IPR056843">
    <property type="entry name" value="THADA-like_TPR"/>
</dbReference>
<evidence type="ECO:0000256" key="4">
    <source>
        <dbReference type="ARBA" id="ARBA00022502"/>
    </source>
</evidence>
<dbReference type="Pfam" id="PF10350">
    <property type="entry name" value="DUF2428"/>
    <property type="match status" value="1"/>
</dbReference>
<evidence type="ECO:0000259" key="10">
    <source>
        <dbReference type="Pfam" id="PF08288"/>
    </source>
</evidence>
<evidence type="ECO:0000259" key="11">
    <source>
        <dbReference type="Pfam" id="PF10350"/>
    </source>
</evidence>
<dbReference type="Gene3D" id="3.40.50.2000">
    <property type="entry name" value="Glycogen Phosphorylase B"/>
    <property type="match status" value="2"/>
</dbReference>
<keyword evidence="6" id="KW-0808">Transferase</keyword>
<keyword evidence="4" id="KW-0337">GPI-anchor biosynthesis</keyword>
<accession>A0A316Z8P5</accession>
<evidence type="ECO:0000259" key="9">
    <source>
        <dbReference type="Pfam" id="PF00534"/>
    </source>
</evidence>